<feature type="region of interest" description="Disordered" evidence="1">
    <location>
        <begin position="123"/>
        <end position="340"/>
    </location>
</feature>
<feature type="compositionally biased region" description="Basic and acidic residues" evidence="1">
    <location>
        <begin position="59"/>
        <end position="68"/>
    </location>
</feature>
<evidence type="ECO:0000256" key="1">
    <source>
        <dbReference type="SAM" id="MobiDB-lite"/>
    </source>
</evidence>
<reference evidence="2" key="1">
    <citation type="submission" date="2020-02" db="EMBL/GenBank/DDBJ databases">
        <authorList>
            <person name="Meier V. D."/>
        </authorList>
    </citation>
    <scope>NUCLEOTIDE SEQUENCE</scope>
    <source>
        <strain evidence="2">AVDCRST_MAG22</strain>
    </source>
</reference>
<feature type="compositionally biased region" description="Basic residues" evidence="1">
    <location>
        <begin position="295"/>
        <end position="304"/>
    </location>
</feature>
<organism evidence="2">
    <name type="scientific">uncultured Rubrobacteraceae bacterium</name>
    <dbReference type="NCBI Taxonomy" id="349277"/>
    <lineage>
        <taxon>Bacteria</taxon>
        <taxon>Bacillati</taxon>
        <taxon>Actinomycetota</taxon>
        <taxon>Rubrobacteria</taxon>
        <taxon>Rubrobacterales</taxon>
        <taxon>Rubrobacteraceae</taxon>
        <taxon>environmental samples</taxon>
    </lineage>
</organism>
<accession>A0A6J4P0W5</accession>
<dbReference type="AlphaFoldDB" id="A0A6J4P0W5"/>
<dbReference type="EMBL" id="CADCUV010000056">
    <property type="protein sequence ID" value="CAA9403201.1"/>
    <property type="molecule type" value="Genomic_DNA"/>
</dbReference>
<protein>
    <submittedName>
        <fullName evidence="2">Uncharacterized protein</fullName>
    </submittedName>
</protein>
<feature type="compositionally biased region" description="Basic residues" evidence="1">
    <location>
        <begin position="13"/>
        <end position="34"/>
    </location>
</feature>
<feature type="region of interest" description="Disordered" evidence="1">
    <location>
        <begin position="1"/>
        <end position="111"/>
    </location>
</feature>
<feature type="compositionally biased region" description="Low complexity" evidence="1">
    <location>
        <begin position="150"/>
        <end position="160"/>
    </location>
</feature>
<evidence type="ECO:0000313" key="2">
    <source>
        <dbReference type="EMBL" id="CAA9403201.1"/>
    </source>
</evidence>
<feature type="compositionally biased region" description="Basic and acidic residues" evidence="1">
    <location>
        <begin position="1"/>
        <end position="12"/>
    </location>
</feature>
<gene>
    <name evidence="2" type="ORF">AVDCRST_MAG22-1373</name>
</gene>
<feature type="non-terminal residue" evidence="2">
    <location>
        <position position="340"/>
    </location>
</feature>
<feature type="non-terminal residue" evidence="2">
    <location>
        <position position="1"/>
    </location>
</feature>
<name>A0A6J4P0W5_9ACTN</name>
<feature type="compositionally biased region" description="Basic and acidic residues" evidence="1">
    <location>
        <begin position="217"/>
        <end position="255"/>
    </location>
</feature>
<feature type="compositionally biased region" description="Basic and acidic residues" evidence="1">
    <location>
        <begin position="275"/>
        <end position="287"/>
    </location>
</feature>
<sequence length="340" mass="36425">DLLERGPRDSGRPRRPHGAGARNRLRLPRRRRRHPDTALGFRRHRATAGDGRRPPARGGRPDGVDRFQHRGLRGPDGARPQTRGLRRGERHVGAGRGNVDGPDGPAARVPLLAGARPVRHGALALQAGDRRARQGLLSGREHSRGGGQARGPAGRAAALDRAPRDDPRPAVRGLPLAAPPPGLAAGEPHRPALRASRNEGGGAATLDQPQDGGAVDGARDEPRAARLLRPDAGGDERDRGLLGLRDAQRRQEPRAPLRAPQGQDGPQPGPPPALRDGRLPPDRHGREAGAVPPRRTLRRRRRQPPGHGGPQPRLEWSREPPDARGGARPRALDDEDGKAL</sequence>
<proteinExistence type="predicted"/>